<sequence length="33" mass="3509">MVLPQFEYLAPKTIGEACNLLLELGSTAKVMAG</sequence>
<protein>
    <submittedName>
        <fullName evidence="2">Uncharacterized protein</fullName>
    </submittedName>
</protein>
<proteinExistence type="predicted"/>
<keyword evidence="1" id="KW-0560">Oxidoreductase</keyword>
<dbReference type="Proteomes" id="UP000004756">
    <property type="component" value="Unassembled WGS sequence"/>
</dbReference>
<accession>C0D178</accession>
<dbReference type="EMBL" id="ACCJ01000206">
    <property type="protein sequence ID" value="EEG54910.1"/>
    <property type="molecule type" value="Genomic_DNA"/>
</dbReference>
<reference evidence="2 3" key="1">
    <citation type="submission" date="2009-02" db="EMBL/GenBank/DDBJ databases">
        <title>Draft genome sequence of Clostridium asparagiforme (DSM 15981).</title>
        <authorList>
            <person name="Sudarsanam P."/>
            <person name="Ley R."/>
            <person name="Guruge J."/>
            <person name="Turnbaugh P.J."/>
            <person name="Mahowald M."/>
            <person name="Liep D."/>
            <person name="Gordon J."/>
        </authorList>
    </citation>
    <scope>NUCLEOTIDE SEQUENCE [LARGE SCALE GENOMIC DNA]</scope>
    <source>
        <strain evidence="2 3">DSM 15981</strain>
    </source>
</reference>
<evidence type="ECO:0000256" key="1">
    <source>
        <dbReference type="ARBA" id="ARBA00023002"/>
    </source>
</evidence>
<gene>
    <name evidence="2" type="ORF">CLOSTASPAR_03015</name>
</gene>
<evidence type="ECO:0000313" key="3">
    <source>
        <dbReference type="Proteomes" id="UP000004756"/>
    </source>
</evidence>
<dbReference type="InterPro" id="IPR016167">
    <property type="entry name" value="FAD-bd_PCMH_sub1"/>
</dbReference>
<keyword evidence="3" id="KW-1185">Reference proteome</keyword>
<dbReference type="HOGENOM" id="CLU_3386038_0_0_9"/>
<evidence type="ECO:0000313" key="2">
    <source>
        <dbReference type="EMBL" id="EEG54910.1"/>
    </source>
</evidence>
<organism evidence="2 3">
    <name type="scientific">[Clostridium] asparagiforme DSM 15981</name>
    <dbReference type="NCBI Taxonomy" id="518636"/>
    <lineage>
        <taxon>Bacteria</taxon>
        <taxon>Bacillati</taxon>
        <taxon>Bacillota</taxon>
        <taxon>Clostridia</taxon>
        <taxon>Lachnospirales</taxon>
        <taxon>Lachnospiraceae</taxon>
        <taxon>Enterocloster</taxon>
    </lineage>
</organism>
<comment type="caution">
    <text evidence="2">The sequence shown here is derived from an EMBL/GenBank/DDBJ whole genome shotgun (WGS) entry which is preliminary data.</text>
</comment>
<dbReference type="GO" id="GO:0016491">
    <property type="term" value="F:oxidoreductase activity"/>
    <property type="evidence" value="ECO:0007669"/>
    <property type="project" value="UniProtKB-KW"/>
</dbReference>
<dbReference type="AlphaFoldDB" id="C0D178"/>
<feature type="non-terminal residue" evidence="2">
    <location>
        <position position="33"/>
    </location>
</feature>
<dbReference type="Gene3D" id="3.30.43.10">
    <property type="entry name" value="Uridine Diphospho-n-acetylenolpyruvylglucosamine Reductase, domain 2"/>
    <property type="match status" value="1"/>
</dbReference>
<name>C0D178_9FIRM</name>